<gene>
    <name evidence="1" type="ORF">ASPBRDRAFT_35076</name>
</gene>
<evidence type="ECO:0000313" key="1">
    <source>
        <dbReference type="EMBL" id="OJJ66315.1"/>
    </source>
</evidence>
<reference evidence="2" key="1">
    <citation type="journal article" date="2017" name="Genome Biol.">
        <title>Comparative genomics reveals high biological diversity and specific adaptations in the industrially and medically important fungal genus Aspergillus.</title>
        <authorList>
            <person name="de Vries R.P."/>
            <person name="Riley R."/>
            <person name="Wiebenga A."/>
            <person name="Aguilar-Osorio G."/>
            <person name="Amillis S."/>
            <person name="Uchima C.A."/>
            <person name="Anderluh G."/>
            <person name="Asadollahi M."/>
            <person name="Askin M."/>
            <person name="Barry K."/>
            <person name="Battaglia E."/>
            <person name="Bayram O."/>
            <person name="Benocci T."/>
            <person name="Braus-Stromeyer S.A."/>
            <person name="Caldana C."/>
            <person name="Canovas D."/>
            <person name="Cerqueira G.C."/>
            <person name="Chen F."/>
            <person name="Chen W."/>
            <person name="Choi C."/>
            <person name="Clum A."/>
            <person name="Dos Santos R.A."/>
            <person name="Damasio A.R."/>
            <person name="Diallinas G."/>
            <person name="Emri T."/>
            <person name="Fekete E."/>
            <person name="Flipphi M."/>
            <person name="Freyberg S."/>
            <person name="Gallo A."/>
            <person name="Gournas C."/>
            <person name="Habgood R."/>
            <person name="Hainaut M."/>
            <person name="Harispe M.L."/>
            <person name="Henrissat B."/>
            <person name="Hilden K.S."/>
            <person name="Hope R."/>
            <person name="Hossain A."/>
            <person name="Karabika E."/>
            <person name="Karaffa L."/>
            <person name="Karanyi Z."/>
            <person name="Krasevec N."/>
            <person name="Kuo A."/>
            <person name="Kusch H."/>
            <person name="LaButti K."/>
            <person name="Lagendijk E.L."/>
            <person name="Lapidus A."/>
            <person name="Levasseur A."/>
            <person name="Lindquist E."/>
            <person name="Lipzen A."/>
            <person name="Logrieco A.F."/>
            <person name="MacCabe A."/>
            <person name="Maekelae M.R."/>
            <person name="Malavazi I."/>
            <person name="Melin P."/>
            <person name="Meyer V."/>
            <person name="Mielnichuk N."/>
            <person name="Miskei M."/>
            <person name="Molnar A.P."/>
            <person name="Mule G."/>
            <person name="Ngan C.Y."/>
            <person name="Orejas M."/>
            <person name="Orosz E."/>
            <person name="Ouedraogo J.P."/>
            <person name="Overkamp K.M."/>
            <person name="Park H.-S."/>
            <person name="Perrone G."/>
            <person name="Piumi F."/>
            <person name="Punt P.J."/>
            <person name="Ram A.F."/>
            <person name="Ramon A."/>
            <person name="Rauscher S."/>
            <person name="Record E."/>
            <person name="Riano-Pachon D.M."/>
            <person name="Robert V."/>
            <person name="Roehrig J."/>
            <person name="Ruller R."/>
            <person name="Salamov A."/>
            <person name="Salih N.S."/>
            <person name="Samson R.A."/>
            <person name="Sandor E."/>
            <person name="Sanguinetti M."/>
            <person name="Schuetze T."/>
            <person name="Sepcic K."/>
            <person name="Shelest E."/>
            <person name="Sherlock G."/>
            <person name="Sophianopoulou V."/>
            <person name="Squina F.M."/>
            <person name="Sun H."/>
            <person name="Susca A."/>
            <person name="Todd R.B."/>
            <person name="Tsang A."/>
            <person name="Unkles S.E."/>
            <person name="van de Wiele N."/>
            <person name="van Rossen-Uffink D."/>
            <person name="Oliveira J.V."/>
            <person name="Vesth T.C."/>
            <person name="Visser J."/>
            <person name="Yu J.-H."/>
            <person name="Zhou M."/>
            <person name="Andersen M.R."/>
            <person name="Archer D.B."/>
            <person name="Baker S.E."/>
            <person name="Benoit I."/>
            <person name="Brakhage A.A."/>
            <person name="Braus G.H."/>
            <person name="Fischer R."/>
            <person name="Frisvad J.C."/>
            <person name="Goldman G.H."/>
            <person name="Houbraken J."/>
            <person name="Oakley B."/>
            <person name="Pocsi I."/>
            <person name="Scazzocchio C."/>
            <person name="Seiboth B."/>
            <person name="vanKuyk P.A."/>
            <person name="Wortman J."/>
            <person name="Dyer P.S."/>
            <person name="Grigoriev I.V."/>
        </authorList>
    </citation>
    <scope>NUCLEOTIDE SEQUENCE [LARGE SCALE GENOMIC DNA]</scope>
    <source>
        <strain evidence="2">CBS 101740 / IMI 381727 / IBT 21946</strain>
    </source>
</reference>
<name>A0A1L9U3R4_ASPBC</name>
<evidence type="ECO:0000313" key="2">
    <source>
        <dbReference type="Proteomes" id="UP000184499"/>
    </source>
</evidence>
<dbReference type="VEuPathDB" id="FungiDB:ASPBRDRAFT_35076"/>
<dbReference type="GeneID" id="93575797"/>
<dbReference type="Proteomes" id="UP000184499">
    <property type="component" value="Unassembled WGS sequence"/>
</dbReference>
<dbReference type="AlphaFoldDB" id="A0A1L9U3R4"/>
<dbReference type="EMBL" id="KV878699">
    <property type="protein sequence ID" value="OJJ66315.1"/>
    <property type="molecule type" value="Genomic_DNA"/>
</dbReference>
<dbReference type="OrthoDB" id="4515525at2759"/>
<proteinExistence type="predicted"/>
<accession>A0A1L9U3R4</accession>
<dbReference type="RefSeq" id="XP_067473565.1">
    <property type="nucleotide sequence ID" value="XM_067623309.1"/>
</dbReference>
<protein>
    <submittedName>
        <fullName evidence="1">Uncharacterized protein</fullName>
    </submittedName>
</protein>
<keyword evidence="2" id="KW-1185">Reference proteome</keyword>
<sequence>MDGDHSVLAQSAVRAKRHLHRLDPTVSGCPDCWPAIALFSNLIELLSPLHESVDTPIRFHTKEHDASTFAMTHTLGFASTCKLDEGPIDFIEIWKTSTTEPILTEPEEGFASNWRFIPCENHWTIVLKYRGKQAIATKYRGYDLNERHIRGQVHELIQHLRTSRWAAAVE</sequence>
<organism evidence="1 2">
    <name type="scientific">Aspergillus brasiliensis (strain CBS 101740 / IMI 381727 / IBT 21946)</name>
    <dbReference type="NCBI Taxonomy" id="767769"/>
    <lineage>
        <taxon>Eukaryota</taxon>
        <taxon>Fungi</taxon>
        <taxon>Dikarya</taxon>
        <taxon>Ascomycota</taxon>
        <taxon>Pezizomycotina</taxon>
        <taxon>Eurotiomycetes</taxon>
        <taxon>Eurotiomycetidae</taxon>
        <taxon>Eurotiales</taxon>
        <taxon>Aspergillaceae</taxon>
        <taxon>Aspergillus</taxon>
        <taxon>Aspergillus subgen. Circumdati</taxon>
    </lineage>
</organism>